<organism evidence="12 13">
    <name type="scientific">Oryzias sinensis</name>
    <name type="common">Chinese medaka</name>
    <dbReference type="NCBI Taxonomy" id="183150"/>
    <lineage>
        <taxon>Eukaryota</taxon>
        <taxon>Metazoa</taxon>
        <taxon>Chordata</taxon>
        <taxon>Craniata</taxon>
        <taxon>Vertebrata</taxon>
        <taxon>Euteleostomi</taxon>
        <taxon>Actinopterygii</taxon>
        <taxon>Neopterygii</taxon>
        <taxon>Teleostei</taxon>
        <taxon>Neoteleostei</taxon>
        <taxon>Acanthomorphata</taxon>
        <taxon>Ovalentaria</taxon>
        <taxon>Atherinomorphae</taxon>
        <taxon>Beloniformes</taxon>
        <taxon>Adrianichthyidae</taxon>
        <taxon>Oryziinae</taxon>
        <taxon>Oryzias</taxon>
    </lineage>
</organism>
<comment type="function">
    <text evidence="11">Ligand for members of the frizzled family of seven transmembrane receptors.</text>
</comment>
<protein>
    <recommendedName>
        <fullName evidence="11">Protein Wnt</fullName>
    </recommendedName>
</protein>
<dbReference type="GO" id="GO:0030182">
    <property type="term" value="P:neuron differentiation"/>
    <property type="evidence" value="ECO:0007669"/>
    <property type="project" value="TreeGrafter"/>
</dbReference>
<evidence type="ECO:0000256" key="8">
    <source>
        <dbReference type="ARBA" id="ARBA00023157"/>
    </source>
</evidence>
<sequence>QLISTESAMLGTAVHALELCMLKKTFLDTKQDFFLQHYSVYIGALGARVICDNIPGLVNKQRQLCQKHPDLMQSISDGAKEWIKECQHQFRQQRWNCSTMDRDHTVFGRVILRSQEAAFVYAISSAGVVYAITRACSQGELKICSCDSHKRGLGSDNNGEFEWGGCSDNINFGIKFAKAFVDAREKMVKDARALMNLHNNRCGRMIFLMADLKCKCHGVSGSCSLRTCWLAMSDFRLTGDYLHKKYNNAIEVTMNQDGTGFMVADKDFKGSTKNELVYVESSPDYCIKDPKTGTLGTDGRECNKFSRGLDGCEVMCCGRGYDTMPVKRVTSCDCKFKWCCSVECKVCEDVVDVHICKPSMRPEQKLSRRPGQISARLTQ</sequence>
<keyword evidence="6 11" id="KW-0879">Wnt signaling pathway</keyword>
<dbReference type="GO" id="GO:0005109">
    <property type="term" value="F:frizzled binding"/>
    <property type="evidence" value="ECO:0007669"/>
    <property type="project" value="TreeGrafter"/>
</dbReference>
<dbReference type="GO" id="GO:0060070">
    <property type="term" value="P:canonical Wnt signaling pathway"/>
    <property type="evidence" value="ECO:0007669"/>
    <property type="project" value="TreeGrafter"/>
</dbReference>
<keyword evidence="9" id="KW-0325">Glycoprotein</keyword>
<dbReference type="SMART" id="SM00097">
    <property type="entry name" value="WNT1"/>
    <property type="match status" value="1"/>
</dbReference>
<keyword evidence="8" id="KW-1015">Disulfide bond</keyword>
<dbReference type="GO" id="GO:0005125">
    <property type="term" value="F:cytokine activity"/>
    <property type="evidence" value="ECO:0007669"/>
    <property type="project" value="TreeGrafter"/>
</dbReference>
<dbReference type="InterPro" id="IPR043158">
    <property type="entry name" value="Wnt_C"/>
</dbReference>
<name>A0A8C7XSY1_9TELE</name>
<dbReference type="PANTHER" id="PTHR12027">
    <property type="entry name" value="WNT RELATED"/>
    <property type="match status" value="1"/>
</dbReference>
<dbReference type="FunFam" id="3.30.2460.20:FF:000001">
    <property type="entry name" value="Wnt homolog"/>
    <property type="match status" value="1"/>
</dbReference>
<dbReference type="PROSITE" id="PS00246">
    <property type="entry name" value="WNT1"/>
    <property type="match status" value="1"/>
</dbReference>
<dbReference type="PRINTS" id="PR01842">
    <property type="entry name" value="WNT2PROTEIN"/>
</dbReference>
<dbReference type="Proteomes" id="UP000694383">
    <property type="component" value="Unplaced"/>
</dbReference>
<dbReference type="GO" id="GO:0048513">
    <property type="term" value="P:animal organ development"/>
    <property type="evidence" value="ECO:0007669"/>
    <property type="project" value="UniProtKB-ARBA"/>
</dbReference>
<proteinExistence type="inferred from homology"/>
<evidence type="ECO:0000256" key="5">
    <source>
        <dbReference type="ARBA" id="ARBA00022530"/>
    </source>
</evidence>
<dbReference type="PRINTS" id="PR01349">
    <property type="entry name" value="WNTPROTEIN"/>
</dbReference>
<comment type="similarity">
    <text evidence="2 11">Belongs to the Wnt family.</text>
</comment>
<evidence type="ECO:0000256" key="10">
    <source>
        <dbReference type="ARBA" id="ARBA00023288"/>
    </source>
</evidence>
<evidence type="ECO:0000256" key="3">
    <source>
        <dbReference type="ARBA" id="ARBA00022473"/>
    </source>
</evidence>
<evidence type="ECO:0000256" key="4">
    <source>
        <dbReference type="ARBA" id="ARBA00022525"/>
    </source>
</evidence>
<keyword evidence="13" id="KW-1185">Reference proteome</keyword>
<evidence type="ECO:0000256" key="1">
    <source>
        <dbReference type="ARBA" id="ARBA00004498"/>
    </source>
</evidence>
<keyword evidence="7" id="KW-0732">Signal</keyword>
<dbReference type="PANTHER" id="PTHR12027:SF93">
    <property type="entry name" value="PROTEIN WNT-2B"/>
    <property type="match status" value="1"/>
</dbReference>
<dbReference type="GO" id="GO:0045165">
    <property type="term" value="P:cell fate commitment"/>
    <property type="evidence" value="ECO:0007669"/>
    <property type="project" value="TreeGrafter"/>
</dbReference>
<dbReference type="AlphaFoldDB" id="A0A8C7XSY1"/>
<reference evidence="12" key="1">
    <citation type="submission" date="2025-08" db="UniProtKB">
        <authorList>
            <consortium name="Ensembl"/>
        </authorList>
    </citation>
    <scope>IDENTIFICATION</scope>
</reference>
<dbReference type="Pfam" id="PF00110">
    <property type="entry name" value="wnt"/>
    <property type="match status" value="1"/>
</dbReference>
<dbReference type="InterPro" id="IPR005817">
    <property type="entry name" value="Wnt"/>
</dbReference>
<evidence type="ECO:0000256" key="2">
    <source>
        <dbReference type="ARBA" id="ARBA00005683"/>
    </source>
</evidence>
<keyword evidence="10" id="KW-0449">Lipoprotein</keyword>
<evidence type="ECO:0000313" key="13">
    <source>
        <dbReference type="Proteomes" id="UP000694383"/>
    </source>
</evidence>
<dbReference type="Gene3D" id="3.30.2460.20">
    <property type="match status" value="1"/>
</dbReference>
<keyword evidence="4" id="KW-0964">Secreted</keyword>
<evidence type="ECO:0000313" key="12">
    <source>
        <dbReference type="Ensembl" id="ENSOSIP00000018093.1"/>
    </source>
</evidence>
<keyword evidence="5" id="KW-0272">Extracellular matrix</keyword>
<reference evidence="12" key="2">
    <citation type="submission" date="2025-09" db="UniProtKB">
        <authorList>
            <consortium name="Ensembl"/>
        </authorList>
    </citation>
    <scope>IDENTIFICATION</scope>
</reference>
<evidence type="ECO:0000256" key="6">
    <source>
        <dbReference type="ARBA" id="ARBA00022687"/>
    </source>
</evidence>
<keyword evidence="3 11" id="KW-0217">Developmental protein</keyword>
<dbReference type="GeneTree" id="ENSGT00940000166225"/>
<dbReference type="Ensembl" id="ENSOSIT00000019108.1">
    <property type="protein sequence ID" value="ENSOSIP00000018093.1"/>
    <property type="gene ID" value="ENSOSIG00000009289.1"/>
</dbReference>
<comment type="subcellular location">
    <subcellularLocation>
        <location evidence="1 11">Secreted</location>
        <location evidence="1 11">Extracellular space</location>
        <location evidence="1 11">Extracellular matrix</location>
    </subcellularLocation>
</comment>
<dbReference type="GO" id="GO:0005615">
    <property type="term" value="C:extracellular space"/>
    <property type="evidence" value="ECO:0007669"/>
    <property type="project" value="TreeGrafter"/>
</dbReference>
<evidence type="ECO:0000256" key="11">
    <source>
        <dbReference type="RuleBase" id="RU003500"/>
    </source>
</evidence>
<evidence type="ECO:0000256" key="9">
    <source>
        <dbReference type="ARBA" id="ARBA00023180"/>
    </source>
</evidence>
<accession>A0A8C7XSY1</accession>
<evidence type="ECO:0000256" key="7">
    <source>
        <dbReference type="ARBA" id="ARBA00022729"/>
    </source>
</evidence>
<dbReference type="InterPro" id="IPR009140">
    <property type="entry name" value="Wnt2"/>
</dbReference>
<dbReference type="InterPro" id="IPR018161">
    <property type="entry name" value="Wnt_CS"/>
</dbReference>